<organism evidence="10 11">
    <name type="scientific">Methylobacterium currus</name>
    <dbReference type="NCBI Taxonomy" id="2051553"/>
    <lineage>
        <taxon>Bacteria</taxon>
        <taxon>Pseudomonadati</taxon>
        <taxon>Pseudomonadota</taxon>
        <taxon>Alphaproteobacteria</taxon>
        <taxon>Hyphomicrobiales</taxon>
        <taxon>Methylobacteriaceae</taxon>
        <taxon>Methylobacterium</taxon>
    </lineage>
</organism>
<evidence type="ECO:0000256" key="4">
    <source>
        <dbReference type="ARBA" id="ARBA00022777"/>
    </source>
</evidence>
<dbReference type="Pfam" id="PF17042">
    <property type="entry name" value="NBD_C"/>
    <property type="match status" value="1"/>
</dbReference>
<dbReference type="SUPFAM" id="SSF142764">
    <property type="entry name" value="YgbK-like"/>
    <property type="match status" value="1"/>
</dbReference>
<proteinExistence type="inferred from homology"/>
<comment type="similarity">
    <text evidence="1">Belongs to the four-carbon acid sugar kinase family.</text>
</comment>
<name>A0A2R4WTR6_9HYPH</name>
<evidence type="ECO:0000256" key="6">
    <source>
        <dbReference type="ARBA" id="ARBA00023277"/>
    </source>
</evidence>
<reference evidence="10 11" key="1">
    <citation type="submission" date="2018-04" db="EMBL/GenBank/DDBJ databases">
        <title>Methylobacterium sp. PR1016A genome.</title>
        <authorList>
            <person name="Park W."/>
        </authorList>
    </citation>
    <scope>NUCLEOTIDE SEQUENCE [LARGE SCALE GENOMIC DNA]</scope>
    <source>
        <strain evidence="10 11">PR1016A</strain>
    </source>
</reference>
<dbReference type="RefSeq" id="WP_099956646.1">
    <property type="nucleotide sequence ID" value="NZ_CP028843.1"/>
</dbReference>
<evidence type="ECO:0000256" key="5">
    <source>
        <dbReference type="ARBA" id="ARBA00022840"/>
    </source>
</evidence>
<gene>
    <name evidence="10" type="ORF">DA075_17090</name>
</gene>
<feature type="domain" description="Four-carbon acid sugar kinase nucleotide binding" evidence="9">
    <location>
        <begin position="266"/>
        <end position="416"/>
    </location>
</feature>
<keyword evidence="5" id="KW-0067">ATP-binding</keyword>
<dbReference type="Gene3D" id="3.40.50.10840">
    <property type="entry name" value="Putative sugar-binding, N-terminal domain"/>
    <property type="match status" value="1"/>
</dbReference>
<feature type="compositionally biased region" description="Low complexity" evidence="7">
    <location>
        <begin position="34"/>
        <end position="49"/>
    </location>
</feature>
<dbReference type="GO" id="GO:0005524">
    <property type="term" value="F:ATP binding"/>
    <property type="evidence" value="ECO:0007669"/>
    <property type="project" value="UniProtKB-KW"/>
</dbReference>
<evidence type="ECO:0000313" key="10">
    <source>
        <dbReference type="EMBL" id="AWB24933.1"/>
    </source>
</evidence>
<dbReference type="AlphaFoldDB" id="A0A2R4WTR6"/>
<dbReference type="OrthoDB" id="9778478at2"/>
<sequence length="433" mass="44482">MARRWLILADDLTGAADCAIAFARRGRSARVQWGEAGSGAQESGAQESGVQESGTEEDVVSHDADSRQLGPEAAAARHAALLDRLHHPGRSVFKKIDSTLRGQPGAELAATLERLRRREGAAFGILAPAFPATGRTTMAGRILVEGQPLEETELWRRDHSYATGALPTMLEEAGLPSATIALATVRAGVEPLRTALIAASRAGAVAVLDAESDDDLARIAEAGRALDAQEGLVWIGSAGLAHALAMQEAGPAAPAQRIPAGPGGTLVVVGSLAAASRAAARRLVGETRLRHVPVTPDMLLQADEAERARCRDAVVAGLSAGDDVLVEVAMGEAPDLSMGARLADALGALLAPVAAHLGGLVATGGETAAALLAHLGVDGLRLIDEIEPGVSLGLTRGALEVPIVTKAGAFGHADTLLRAVHHLRAIRNQGSPT</sequence>
<keyword evidence="11" id="KW-1185">Reference proteome</keyword>
<evidence type="ECO:0000256" key="1">
    <source>
        <dbReference type="ARBA" id="ARBA00005715"/>
    </source>
</evidence>
<dbReference type="InterPro" id="IPR031475">
    <property type="entry name" value="NBD_C"/>
</dbReference>
<dbReference type="Gene3D" id="3.40.980.20">
    <property type="entry name" value="Four-carbon acid sugar kinase, nucleotide binding domain"/>
    <property type="match status" value="1"/>
</dbReference>
<keyword evidence="6" id="KW-0119">Carbohydrate metabolism</keyword>
<evidence type="ECO:0000256" key="3">
    <source>
        <dbReference type="ARBA" id="ARBA00022741"/>
    </source>
</evidence>
<evidence type="ECO:0000259" key="8">
    <source>
        <dbReference type="Pfam" id="PF07005"/>
    </source>
</evidence>
<evidence type="ECO:0000259" key="9">
    <source>
        <dbReference type="Pfam" id="PF17042"/>
    </source>
</evidence>
<feature type="domain" description="Four-carbon acid sugar kinase N-terminal" evidence="8">
    <location>
        <begin position="6"/>
        <end position="244"/>
    </location>
</feature>
<protein>
    <submittedName>
        <fullName evidence="10">Four-carbon acid sugar kinase family protein</fullName>
    </submittedName>
</protein>
<keyword evidence="4 10" id="KW-0418">Kinase</keyword>
<evidence type="ECO:0000256" key="7">
    <source>
        <dbReference type="SAM" id="MobiDB-lite"/>
    </source>
</evidence>
<accession>A0A2R4WTR6</accession>
<dbReference type="InterPro" id="IPR037051">
    <property type="entry name" value="4-carb_acid_sugar_kinase_N_sf"/>
</dbReference>
<evidence type="ECO:0000313" key="11">
    <source>
        <dbReference type="Proteomes" id="UP000244755"/>
    </source>
</evidence>
<evidence type="ECO:0000256" key="2">
    <source>
        <dbReference type="ARBA" id="ARBA00022679"/>
    </source>
</evidence>
<feature type="region of interest" description="Disordered" evidence="7">
    <location>
        <begin position="33"/>
        <end position="72"/>
    </location>
</feature>
<dbReference type="KEGG" id="mee:DA075_17090"/>
<dbReference type="InterPro" id="IPR010737">
    <property type="entry name" value="4-carb_acid_sugar_kinase_N"/>
</dbReference>
<dbReference type="InterPro" id="IPR042213">
    <property type="entry name" value="NBD_C_sf"/>
</dbReference>
<dbReference type="Pfam" id="PF07005">
    <property type="entry name" value="SBD_N"/>
    <property type="match status" value="1"/>
</dbReference>
<dbReference type="GO" id="GO:0016301">
    <property type="term" value="F:kinase activity"/>
    <property type="evidence" value="ECO:0007669"/>
    <property type="project" value="UniProtKB-KW"/>
</dbReference>
<dbReference type="EMBL" id="CP028843">
    <property type="protein sequence ID" value="AWB24933.1"/>
    <property type="molecule type" value="Genomic_DNA"/>
</dbReference>
<keyword evidence="2" id="KW-0808">Transferase</keyword>
<keyword evidence="3" id="KW-0547">Nucleotide-binding</keyword>
<dbReference type="Proteomes" id="UP000244755">
    <property type="component" value="Chromosome 1"/>
</dbReference>